<organism evidence="1 2">
    <name type="scientific">Abeliophyllum distichum</name>
    <dbReference type="NCBI Taxonomy" id="126358"/>
    <lineage>
        <taxon>Eukaryota</taxon>
        <taxon>Viridiplantae</taxon>
        <taxon>Streptophyta</taxon>
        <taxon>Embryophyta</taxon>
        <taxon>Tracheophyta</taxon>
        <taxon>Spermatophyta</taxon>
        <taxon>Magnoliopsida</taxon>
        <taxon>eudicotyledons</taxon>
        <taxon>Gunneridae</taxon>
        <taxon>Pentapetalae</taxon>
        <taxon>asterids</taxon>
        <taxon>lamiids</taxon>
        <taxon>Lamiales</taxon>
        <taxon>Oleaceae</taxon>
        <taxon>Forsythieae</taxon>
        <taxon>Abeliophyllum</taxon>
    </lineage>
</organism>
<protein>
    <submittedName>
        <fullName evidence="1">B3 domain-containing transcription factor ABI3</fullName>
    </submittedName>
</protein>
<evidence type="ECO:0000313" key="1">
    <source>
        <dbReference type="EMBL" id="KAL2471715.1"/>
    </source>
</evidence>
<evidence type="ECO:0000313" key="2">
    <source>
        <dbReference type="Proteomes" id="UP001604336"/>
    </source>
</evidence>
<keyword evidence="2" id="KW-1185">Reference proteome</keyword>
<proteinExistence type="predicted"/>
<sequence>MTFRRQKLQRHQSHDVFFLYLVKPEPTILPSTASIEIPPPPEDAIGNVDCMNVIENFGYMDLIDSNEIWDPSIVFQSEYPQEYLENQKEAAMAVLLPLERSQQVQKKQNQDEENDGFSFLQGNSELDMDWTWWKSIFFELKKMPFIEQDIVDNTLSLTATVNRIRR</sequence>
<dbReference type="Proteomes" id="UP001604336">
    <property type="component" value="Unassembled WGS sequence"/>
</dbReference>
<comment type="caution">
    <text evidence="1">The sequence shown here is derived from an EMBL/GenBank/DDBJ whole genome shotgun (WGS) entry which is preliminary data.</text>
</comment>
<name>A0ABD1Q6G2_9LAMI</name>
<dbReference type="EMBL" id="JBFOLK010000012">
    <property type="protein sequence ID" value="KAL2471715.1"/>
    <property type="molecule type" value="Genomic_DNA"/>
</dbReference>
<reference evidence="2" key="1">
    <citation type="submission" date="2024-07" db="EMBL/GenBank/DDBJ databases">
        <title>Two chromosome-level genome assemblies of Korean endemic species Abeliophyllum distichum and Forsythia ovata (Oleaceae).</title>
        <authorList>
            <person name="Jang H."/>
        </authorList>
    </citation>
    <scope>NUCLEOTIDE SEQUENCE [LARGE SCALE GENOMIC DNA]</scope>
</reference>
<gene>
    <name evidence="1" type="ORF">Adt_39851</name>
</gene>
<dbReference type="AlphaFoldDB" id="A0ABD1Q6G2"/>
<accession>A0ABD1Q6G2</accession>